<feature type="domain" description="Xaa-Pro dipeptidyl-peptidase C-terminal" evidence="2">
    <location>
        <begin position="251"/>
        <end position="450"/>
    </location>
</feature>
<proteinExistence type="predicted"/>
<dbReference type="InterPro" id="IPR000383">
    <property type="entry name" value="Xaa-Pro-like_dom"/>
</dbReference>
<dbReference type="Gene3D" id="3.40.50.1820">
    <property type="entry name" value="alpha/beta hydrolase"/>
    <property type="match status" value="1"/>
</dbReference>
<dbReference type="Gene3D" id="1.10.3020.10">
    <property type="entry name" value="alpha-amino acid ester hydrolase ( Helical cap domain)"/>
    <property type="match status" value="1"/>
</dbReference>
<dbReference type="Gene3D" id="2.60.120.260">
    <property type="entry name" value="Galactose-binding domain-like"/>
    <property type="match status" value="1"/>
</dbReference>
<dbReference type="NCBIfam" id="TIGR00976">
    <property type="entry name" value="CocE_NonD"/>
    <property type="match status" value="1"/>
</dbReference>
<sequence>MISEHVIDADGARLAATVVRAADPGPAVLLRTPYGRHQHLAEAFGWAKRGFTCVVVDVRGRYGSTGEFLPYAHERADGRVALEWLRDNDFCDGRVIAVGASYAAYCAVATALEGQLAGVIAAVPALGLGETAREPGGAARLACRLGWWSEHGGTSVARTTPLDHDLEALPIRDSLDVPGWSTLWDAPPLSPLWTELSEVDTPLLAVGGLRDPFLRHTLRLADTWRGPTTLVVGLWGHNLDTTQALGGKRIGALYTAWARALHATPPTSTPTPNSWVGASSRFVGLMRDGCALSRIKPTKREFSADPLRPFPSRDVGVDLRCDADRTDRALAVTDELGGGVLAGLVRVEIDAVADAPDADWVFRLAVELPDGTWPQLGHAVERRRHTPGEPTTVTAEIGPVGFEVPPNARLRLEIAGHHWPRHARNPHTGVDAVDATELLSSRREVRSCAVELPWTTAEPVDVIKEVAR</sequence>
<protein>
    <submittedName>
        <fullName evidence="3">CocE/NonD family hydrolase</fullName>
    </submittedName>
</protein>
<dbReference type="GO" id="GO:0016787">
    <property type="term" value="F:hydrolase activity"/>
    <property type="evidence" value="ECO:0007669"/>
    <property type="project" value="UniProtKB-KW"/>
</dbReference>
<reference evidence="3 4" key="1">
    <citation type="submission" date="2024-09" db="EMBL/GenBank/DDBJ databases">
        <authorList>
            <person name="Sun Q."/>
            <person name="Mori K."/>
        </authorList>
    </citation>
    <scope>NUCLEOTIDE SEQUENCE [LARGE SCALE GENOMIC DNA]</scope>
    <source>
        <strain evidence="3 4">TBRC 7907</strain>
    </source>
</reference>
<evidence type="ECO:0000256" key="1">
    <source>
        <dbReference type="ARBA" id="ARBA00022801"/>
    </source>
</evidence>
<dbReference type="InterPro" id="IPR029058">
    <property type="entry name" value="AB_hydrolase_fold"/>
</dbReference>
<keyword evidence="1 3" id="KW-0378">Hydrolase</keyword>
<accession>A0ABV6A3B0</accession>
<gene>
    <name evidence="3" type="ORF">ACFFQA_20855</name>
</gene>
<name>A0ABV6A3B0_9PSEU</name>
<evidence type="ECO:0000259" key="2">
    <source>
        <dbReference type="SMART" id="SM00939"/>
    </source>
</evidence>
<evidence type="ECO:0000313" key="4">
    <source>
        <dbReference type="Proteomes" id="UP001589693"/>
    </source>
</evidence>
<dbReference type="EMBL" id="JBHLZU010000018">
    <property type="protein sequence ID" value="MFB9906389.1"/>
    <property type="molecule type" value="Genomic_DNA"/>
</dbReference>
<dbReference type="SUPFAM" id="SSF53474">
    <property type="entry name" value="alpha/beta-Hydrolases"/>
    <property type="match status" value="1"/>
</dbReference>
<dbReference type="Pfam" id="PF02129">
    <property type="entry name" value="Peptidase_S15"/>
    <property type="match status" value="1"/>
</dbReference>
<dbReference type="Pfam" id="PF08530">
    <property type="entry name" value="PepX_C"/>
    <property type="match status" value="1"/>
</dbReference>
<dbReference type="RefSeq" id="WP_377854617.1">
    <property type="nucleotide sequence ID" value="NZ_JBHLZU010000018.1"/>
</dbReference>
<dbReference type="InterPro" id="IPR013736">
    <property type="entry name" value="Xaa-Pro_dipept_C"/>
</dbReference>
<dbReference type="SMART" id="SM00939">
    <property type="entry name" value="PepX_C"/>
    <property type="match status" value="1"/>
</dbReference>
<dbReference type="Proteomes" id="UP001589693">
    <property type="component" value="Unassembled WGS sequence"/>
</dbReference>
<dbReference type="InterPro" id="IPR005674">
    <property type="entry name" value="CocE/Ser_esterase"/>
</dbReference>
<keyword evidence="4" id="KW-1185">Reference proteome</keyword>
<dbReference type="InterPro" id="IPR008979">
    <property type="entry name" value="Galactose-bd-like_sf"/>
</dbReference>
<comment type="caution">
    <text evidence="3">The sequence shown here is derived from an EMBL/GenBank/DDBJ whole genome shotgun (WGS) entry which is preliminary data.</text>
</comment>
<dbReference type="SUPFAM" id="SSF49785">
    <property type="entry name" value="Galactose-binding domain-like"/>
    <property type="match status" value="1"/>
</dbReference>
<organism evidence="3 4">
    <name type="scientific">Allokutzneria oryzae</name>
    <dbReference type="NCBI Taxonomy" id="1378989"/>
    <lineage>
        <taxon>Bacteria</taxon>
        <taxon>Bacillati</taxon>
        <taxon>Actinomycetota</taxon>
        <taxon>Actinomycetes</taxon>
        <taxon>Pseudonocardiales</taxon>
        <taxon>Pseudonocardiaceae</taxon>
        <taxon>Allokutzneria</taxon>
    </lineage>
</organism>
<evidence type="ECO:0000313" key="3">
    <source>
        <dbReference type="EMBL" id="MFB9906389.1"/>
    </source>
</evidence>